<feature type="transmembrane region" description="Helical" evidence="10">
    <location>
        <begin position="266"/>
        <end position="284"/>
    </location>
</feature>
<comment type="subcellular location">
    <subcellularLocation>
        <location evidence="1">Membrane</location>
        <topology evidence="1">Multi-pass membrane protein</topology>
    </subcellularLocation>
</comment>
<evidence type="ECO:0000256" key="5">
    <source>
        <dbReference type="ARBA" id="ARBA00022989"/>
    </source>
</evidence>
<feature type="compositionally biased region" description="Low complexity" evidence="9">
    <location>
        <begin position="465"/>
        <end position="486"/>
    </location>
</feature>
<dbReference type="Proteomes" id="UP000001396">
    <property type="component" value="Unassembled WGS sequence"/>
</dbReference>
<feature type="compositionally biased region" description="Low complexity" evidence="9">
    <location>
        <begin position="495"/>
        <end position="513"/>
    </location>
</feature>
<evidence type="ECO:0000256" key="10">
    <source>
        <dbReference type="SAM" id="Phobius"/>
    </source>
</evidence>
<feature type="region of interest" description="Disordered" evidence="9">
    <location>
        <begin position="538"/>
        <end position="573"/>
    </location>
</feature>
<keyword evidence="3 10" id="KW-0812">Transmembrane</keyword>
<evidence type="ECO:0000256" key="2">
    <source>
        <dbReference type="ARBA" id="ARBA00008077"/>
    </source>
</evidence>
<dbReference type="EMBL" id="ADBJ01000008">
    <property type="protein sequence ID" value="EFA84801.1"/>
    <property type="molecule type" value="Genomic_DNA"/>
</dbReference>
<evidence type="ECO:0000256" key="9">
    <source>
        <dbReference type="SAM" id="MobiDB-lite"/>
    </source>
</evidence>
<keyword evidence="7" id="KW-0675">Receptor</keyword>
<dbReference type="RefSeq" id="XP_020436912.1">
    <property type="nucleotide sequence ID" value="XM_020572795.1"/>
</dbReference>
<dbReference type="AlphaFoldDB" id="D3B0H7"/>
<evidence type="ECO:0000313" key="11">
    <source>
        <dbReference type="EMBL" id="EFA84801.1"/>
    </source>
</evidence>
<feature type="transmembrane region" description="Helical" evidence="10">
    <location>
        <begin position="312"/>
        <end position="332"/>
    </location>
</feature>
<keyword evidence="12" id="KW-1185">Reference proteome</keyword>
<evidence type="ECO:0000256" key="8">
    <source>
        <dbReference type="ARBA" id="ARBA00023180"/>
    </source>
</evidence>
<dbReference type="GeneID" id="31357321"/>
<gene>
    <name evidence="11" type="ORF">PPL_01794</name>
</gene>
<dbReference type="PANTHER" id="PTHR31787">
    <property type="entry name" value="G-PROTEIN-COUPLED RECEPTOR GPCR FAMILY PROTEIN"/>
    <property type="match status" value="1"/>
</dbReference>
<dbReference type="InterPro" id="IPR050949">
    <property type="entry name" value="GPCR_Fz/Smo-like"/>
</dbReference>
<evidence type="ECO:0000256" key="3">
    <source>
        <dbReference type="ARBA" id="ARBA00022692"/>
    </source>
</evidence>
<evidence type="ECO:0000256" key="7">
    <source>
        <dbReference type="ARBA" id="ARBA00023170"/>
    </source>
</evidence>
<name>D3B0H7_HETP5</name>
<protein>
    <submittedName>
        <fullName evidence="11">Uncharacterized protein</fullName>
    </submittedName>
</protein>
<organism evidence="11 12">
    <name type="scientific">Heterostelium pallidum (strain ATCC 26659 / Pp 5 / PN500)</name>
    <name type="common">Cellular slime mold</name>
    <name type="synonym">Polysphondylium pallidum</name>
    <dbReference type="NCBI Taxonomy" id="670386"/>
    <lineage>
        <taxon>Eukaryota</taxon>
        <taxon>Amoebozoa</taxon>
        <taxon>Evosea</taxon>
        <taxon>Eumycetozoa</taxon>
        <taxon>Dictyostelia</taxon>
        <taxon>Acytosteliales</taxon>
        <taxon>Acytosteliaceae</taxon>
        <taxon>Heterostelium</taxon>
    </lineage>
</organism>
<feature type="transmembrane region" description="Helical" evidence="10">
    <location>
        <begin position="353"/>
        <end position="373"/>
    </location>
</feature>
<feature type="transmembrane region" description="Helical" evidence="10">
    <location>
        <begin position="201"/>
        <end position="225"/>
    </location>
</feature>
<feature type="region of interest" description="Disordered" evidence="9">
    <location>
        <begin position="465"/>
        <end position="522"/>
    </location>
</feature>
<dbReference type="PANTHER" id="PTHR31787:SF15">
    <property type="entry name" value="FRIZZLED AND SMOOTHENED-LIKE PROTEIN P-RELATED"/>
    <property type="match status" value="1"/>
</dbReference>
<accession>D3B0H7</accession>
<keyword evidence="6 10" id="KW-0472">Membrane</keyword>
<dbReference type="InParanoid" id="D3B0H7"/>
<evidence type="ECO:0000256" key="4">
    <source>
        <dbReference type="ARBA" id="ARBA00022729"/>
    </source>
</evidence>
<reference evidence="11 12" key="1">
    <citation type="journal article" date="2011" name="Genome Res.">
        <title>Phylogeny-wide analysis of social amoeba genomes highlights ancient origins for complex intercellular communication.</title>
        <authorList>
            <person name="Heidel A.J."/>
            <person name="Lawal H.M."/>
            <person name="Felder M."/>
            <person name="Schilde C."/>
            <person name="Helps N.R."/>
            <person name="Tunggal B."/>
            <person name="Rivero F."/>
            <person name="John U."/>
            <person name="Schleicher M."/>
            <person name="Eichinger L."/>
            <person name="Platzer M."/>
            <person name="Noegel A.A."/>
            <person name="Schaap P."/>
            <person name="Gloeckner G."/>
        </authorList>
    </citation>
    <scope>NUCLEOTIDE SEQUENCE [LARGE SCALE GENOMIC DNA]</scope>
    <source>
        <strain evidence="12">ATCC 26659 / Pp 5 / PN500</strain>
    </source>
</reference>
<evidence type="ECO:0000256" key="1">
    <source>
        <dbReference type="ARBA" id="ARBA00004141"/>
    </source>
</evidence>
<proteinExistence type="inferred from homology"/>
<comment type="similarity">
    <text evidence="2">Belongs to the G-protein coupled receptor Fz/Smo family.</text>
</comment>
<feature type="transmembrane region" description="Helical" evidence="10">
    <location>
        <begin position="237"/>
        <end position="254"/>
    </location>
</feature>
<feature type="transmembrane region" description="Helical" evidence="10">
    <location>
        <begin position="411"/>
        <end position="431"/>
    </location>
</feature>
<dbReference type="OMA" id="ASENDSC"/>
<dbReference type="GO" id="GO:0016020">
    <property type="term" value="C:membrane"/>
    <property type="evidence" value="ECO:0007669"/>
    <property type="project" value="UniProtKB-SubCell"/>
</dbReference>
<comment type="caution">
    <text evidence="11">The sequence shown here is derived from an EMBL/GenBank/DDBJ whole genome shotgun (WGS) entry which is preliminary data.</text>
</comment>
<sequence length="573" mass="65089">MSLHLSLRFIYSYESSPCYGIISPGTYVYVNPMVKNESVMLADIYTASSAVGFASENDSCFRESYRLICAVNYPLCVTINSTTPPVALPYKPCVSLCYKTREVCNGSQLYDMIPQMSCEYVGVAGRIYPDPGEYFNLTNVNGSDSVYTECTTNYNPGTPHCPAPLVYITDEMTDINGYYIIEGRCALPCPFSLWSDKKMRLLYYVQTAINSLSFLSGLFLIVFYGILPNEITHRMEIILSFGISNTLVCISYFMDNPQRDLYCGENHRVLVWSLALILTIVPLTGSTYNSSPTTIGCWINSNNNGLWQYFNFYVPSWICLLFVLFTTIYSCYKIYSLYNVLRDKVVLIYNTKQILIMIIILFNFVYVSVYKFYAMAKDEEYSKLLTAWFVCLIRYGESKCERDLPDFSLRLVLAIVTANNGVVGFLAYGLDSNNIKVFKQSKLVLYFMSKIGVSWSFNLTYSNTPSSSITPTTNTTSRKSTSSSIKMKPVEKTTEQQQQQQTQPETTTNIQNIDIESCSKEESTNDLKNINIVTFETTTKNNNNNNDYKDKDESTFTTKSKSKPDDEENNLNS</sequence>
<keyword evidence="8" id="KW-0325">Glycoprotein</keyword>
<dbReference type="Gene3D" id="1.20.1070.10">
    <property type="entry name" value="Rhodopsin 7-helix transmembrane proteins"/>
    <property type="match status" value="2"/>
</dbReference>
<keyword evidence="5 10" id="KW-1133">Transmembrane helix</keyword>
<evidence type="ECO:0000256" key="6">
    <source>
        <dbReference type="ARBA" id="ARBA00023136"/>
    </source>
</evidence>
<keyword evidence="4" id="KW-0732">Signal</keyword>
<evidence type="ECO:0000313" key="12">
    <source>
        <dbReference type="Proteomes" id="UP000001396"/>
    </source>
</evidence>